<name>A0A098BUW2_9NOCA</name>
<protein>
    <recommendedName>
        <fullName evidence="3">DUF3375 domain-containing protein</fullName>
    </recommendedName>
</protein>
<gene>
    <name evidence="1" type="ORF">RHRU231_960048</name>
</gene>
<evidence type="ECO:0000313" key="2">
    <source>
        <dbReference type="Proteomes" id="UP000042997"/>
    </source>
</evidence>
<evidence type="ECO:0000313" key="1">
    <source>
        <dbReference type="EMBL" id="CDZ92519.1"/>
    </source>
</evidence>
<dbReference type="EMBL" id="CCSD01000112">
    <property type="protein sequence ID" value="CDZ92519.1"/>
    <property type="molecule type" value="Genomic_DNA"/>
</dbReference>
<dbReference type="AlphaFoldDB" id="A0A098BUW2"/>
<organism evidence="1 2">
    <name type="scientific">Rhodococcus ruber</name>
    <dbReference type="NCBI Taxonomy" id="1830"/>
    <lineage>
        <taxon>Bacteria</taxon>
        <taxon>Bacillati</taxon>
        <taxon>Actinomycetota</taxon>
        <taxon>Actinomycetes</taxon>
        <taxon>Mycobacteriales</taxon>
        <taxon>Nocardiaceae</taxon>
        <taxon>Rhodococcus</taxon>
    </lineage>
</organism>
<evidence type="ECO:0008006" key="3">
    <source>
        <dbReference type="Google" id="ProtNLM"/>
    </source>
</evidence>
<dbReference type="Proteomes" id="UP000042997">
    <property type="component" value="Unassembled WGS sequence"/>
</dbReference>
<accession>A0A098BUW2</accession>
<dbReference type="eggNOG" id="COG4942">
    <property type="taxonomic scope" value="Bacteria"/>
</dbReference>
<sequence>MVEPDPGGSVVSTADLHRLARLRQEHPAWALLRSDNAAAVLALLGRHFDRGTRRLPAPELFARLDADLQELRDEGFELPRTGQAYCADWVRAGFLLRRASADAREETLEPTEATFAALTFVAGLTTATSSVTESRLTTLSSQLQALARDSDPRSESRLAALRAERDELDRQIAAVESGDFPVLDGNRAVERSAEILALAGEIPGDFARVRAELEALNRELRARILDEEGDRGDTLGEVFRGVDLIGSSDAGRSFAGFYDMIIDPERSSQLDDWIEAVLQRPFAQQLTTEQRGRFRTLLTEMEDAGGEVHATMTSLSRSLRHFVQSRHYEEHRRLQRLLRSAQQQALQVAQRRKPYDLLDLELVRVGMGIDSVAALQLHNPADDLVAEPVVTQPVGEVDLAELRRIVRESEIDMDELAGNVAATLRSRGSATIGDVLRDHPATQGLASAVGLLVLAAEHGHRVDGTEEIAWTSPSGATRVATVRRHLFDPTDTEFTARITEDAS</sequence>
<proteinExistence type="predicted"/>
<dbReference type="Pfam" id="PF11855">
    <property type="entry name" value="DUF3375"/>
    <property type="match status" value="1"/>
</dbReference>
<dbReference type="InterPro" id="IPR021804">
    <property type="entry name" value="DUF3375"/>
</dbReference>
<dbReference type="RefSeq" id="WP_230831754.1">
    <property type="nucleotide sequence ID" value="NZ_JAJNCM010000017.1"/>
</dbReference>
<reference evidence="1 2" key="1">
    <citation type="journal article" date="2014" name="Genome Announc.">
        <title>Draft Genome Sequence of Propane- and Butane-Oxidizing Actinobacterium Rhodococcus ruber IEGM 231.</title>
        <authorList>
            <person name="Ivshina I.B."/>
            <person name="Kuyukina M.S."/>
            <person name="Krivoruchko A.V."/>
            <person name="Barbe V."/>
            <person name="Fischer C."/>
        </authorList>
    </citation>
    <scope>NUCLEOTIDE SEQUENCE [LARGE SCALE GENOMIC DNA]</scope>
</reference>